<proteinExistence type="predicted"/>
<dbReference type="CDD" id="cd00093">
    <property type="entry name" value="HTH_XRE"/>
    <property type="match status" value="1"/>
</dbReference>
<evidence type="ECO:0000256" key="1">
    <source>
        <dbReference type="ARBA" id="ARBA00023125"/>
    </source>
</evidence>
<dbReference type="InterPro" id="IPR001387">
    <property type="entry name" value="Cro/C1-type_HTH"/>
</dbReference>
<dbReference type="PROSITE" id="PS50943">
    <property type="entry name" value="HTH_CROC1"/>
    <property type="match status" value="1"/>
</dbReference>
<sequence>MSLGQSLRRLRENKGITLAALAERVDSHVGNLSRIERDKARPSLDLLYKIAEALDYQLTDVFQHVEECRGNVKQSALNAIFITLLEQDQDLLLEFAQLLKKRNDDCQQKADSE</sequence>
<evidence type="ECO:0000313" key="4">
    <source>
        <dbReference type="Proteomes" id="UP000188627"/>
    </source>
</evidence>
<dbReference type="Proteomes" id="UP000188627">
    <property type="component" value="Unassembled WGS sequence"/>
</dbReference>
<dbReference type="InterPro" id="IPR010982">
    <property type="entry name" value="Lambda_DNA-bd_dom_sf"/>
</dbReference>
<dbReference type="SMART" id="SM00530">
    <property type="entry name" value="HTH_XRE"/>
    <property type="match status" value="1"/>
</dbReference>
<dbReference type="EMBL" id="MUFC01000005">
    <property type="protein sequence ID" value="OOE88995.1"/>
    <property type="molecule type" value="Genomic_DNA"/>
</dbReference>
<comment type="caution">
    <text evidence="3">The sequence shown here is derived from an EMBL/GenBank/DDBJ whole genome shotgun (WGS) entry which is preliminary data.</text>
</comment>
<dbReference type="SUPFAM" id="SSF47413">
    <property type="entry name" value="lambda repressor-like DNA-binding domains"/>
    <property type="match status" value="1"/>
</dbReference>
<organism evidence="3 4">
    <name type="scientific">Salinivibrio sharmensis</name>
    <dbReference type="NCBI Taxonomy" id="390883"/>
    <lineage>
        <taxon>Bacteria</taxon>
        <taxon>Pseudomonadati</taxon>
        <taxon>Pseudomonadota</taxon>
        <taxon>Gammaproteobacteria</taxon>
        <taxon>Vibrionales</taxon>
        <taxon>Vibrionaceae</taxon>
        <taxon>Salinivibrio</taxon>
    </lineage>
</organism>
<feature type="domain" description="HTH cro/C1-type" evidence="2">
    <location>
        <begin position="7"/>
        <end position="61"/>
    </location>
</feature>
<evidence type="ECO:0000313" key="3">
    <source>
        <dbReference type="EMBL" id="OOE88995.1"/>
    </source>
</evidence>
<dbReference type="RefSeq" id="WP_077771962.1">
    <property type="nucleotide sequence ID" value="NZ_MUFC01000005.1"/>
</dbReference>
<dbReference type="InterPro" id="IPR050807">
    <property type="entry name" value="TransReg_Diox_bact_type"/>
</dbReference>
<reference evidence="4" key="1">
    <citation type="submission" date="2017-01" db="EMBL/GenBank/DDBJ databases">
        <title>Draft genome of the species Salinivibrio sharmensis.</title>
        <authorList>
            <person name="Lopez-Hermoso C."/>
            <person name="De La Haba R."/>
            <person name="Sanchez-Porro C."/>
            <person name="Ventosa A."/>
        </authorList>
    </citation>
    <scope>NUCLEOTIDE SEQUENCE [LARGE SCALE GENOMIC DNA]</scope>
    <source>
        <strain evidence="4">CBH463</strain>
    </source>
</reference>
<gene>
    <name evidence="3" type="ORF">BZG74_07050</name>
</gene>
<evidence type="ECO:0000259" key="2">
    <source>
        <dbReference type="PROSITE" id="PS50943"/>
    </source>
</evidence>
<dbReference type="Gene3D" id="1.10.260.40">
    <property type="entry name" value="lambda repressor-like DNA-binding domains"/>
    <property type="match status" value="1"/>
</dbReference>
<protein>
    <recommendedName>
        <fullName evidence="2">HTH cro/C1-type domain-containing protein</fullName>
    </recommendedName>
</protein>
<name>A0ABX3KI83_9GAMM</name>
<dbReference type="Pfam" id="PF01381">
    <property type="entry name" value="HTH_3"/>
    <property type="match status" value="1"/>
</dbReference>
<accession>A0ABX3KI83</accession>
<dbReference type="PANTHER" id="PTHR46797">
    <property type="entry name" value="HTH-TYPE TRANSCRIPTIONAL REGULATOR"/>
    <property type="match status" value="1"/>
</dbReference>
<keyword evidence="4" id="KW-1185">Reference proteome</keyword>
<dbReference type="PANTHER" id="PTHR46797:SF1">
    <property type="entry name" value="METHYLPHOSPHONATE SYNTHASE"/>
    <property type="match status" value="1"/>
</dbReference>
<keyword evidence="1" id="KW-0238">DNA-binding</keyword>